<comment type="caution">
    <text evidence="7">The sequence shown here is derived from an EMBL/GenBank/DDBJ whole genome shotgun (WGS) entry which is preliminary data.</text>
</comment>
<dbReference type="InterPro" id="IPR020846">
    <property type="entry name" value="MFS_dom"/>
</dbReference>
<evidence type="ECO:0000256" key="3">
    <source>
        <dbReference type="ARBA" id="ARBA00022989"/>
    </source>
</evidence>
<keyword evidence="2 5" id="KW-0812">Transmembrane</keyword>
<dbReference type="RefSeq" id="WP_209683120.1">
    <property type="nucleotide sequence ID" value="NZ_JAGIOI010000001.1"/>
</dbReference>
<keyword evidence="4 5" id="KW-0472">Membrane</keyword>
<feature type="domain" description="Major facilitator superfamily (MFS) profile" evidence="6">
    <location>
        <begin position="23"/>
        <end position="422"/>
    </location>
</feature>
<reference evidence="7 8" key="1">
    <citation type="submission" date="2021-03" db="EMBL/GenBank/DDBJ databases">
        <title>Sequencing the genomes of 1000 actinobacteria strains.</title>
        <authorList>
            <person name="Klenk H.-P."/>
        </authorList>
    </citation>
    <scope>NUCLEOTIDE SEQUENCE [LARGE SCALE GENOMIC DNA]</scope>
    <source>
        <strain evidence="7 8">DSM 16005</strain>
    </source>
</reference>
<feature type="transmembrane region" description="Helical" evidence="5">
    <location>
        <begin position="247"/>
        <end position="264"/>
    </location>
</feature>
<dbReference type="EMBL" id="JAGIOI010000001">
    <property type="protein sequence ID" value="MBP2414771.1"/>
    <property type="molecule type" value="Genomic_DNA"/>
</dbReference>
<feature type="transmembrane region" description="Helical" evidence="5">
    <location>
        <begin position="371"/>
        <end position="391"/>
    </location>
</feature>
<feature type="transmembrane region" description="Helical" evidence="5">
    <location>
        <begin position="159"/>
        <end position="181"/>
    </location>
</feature>
<dbReference type="Gene3D" id="1.20.1250.20">
    <property type="entry name" value="MFS general substrate transporter like domains"/>
    <property type="match status" value="2"/>
</dbReference>
<feature type="transmembrane region" description="Helical" evidence="5">
    <location>
        <begin position="63"/>
        <end position="87"/>
    </location>
</feature>
<evidence type="ECO:0000256" key="4">
    <source>
        <dbReference type="ARBA" id="ARBA00023136"/>
    </source>
</evidence>
<dbReference type="SUPFAM" id="SSF103473">
    <property type="entry name" value="MFS general substrate transporter"/>
    <property type="match status" value="1"/>
</dbReference>
<sequence length="422" mass="44369">MAITPPSTTLDGQLDPPPLVKGSVKRLLGWIIPANISIFIIWGAVPGILLPLQVAGIDPANKIANLGIISTISSFAAMLAQPIAGLISDRTRSKFGRRAQLMVGGTLVGGLALIGMAMANSLVQIGIAWVIVQIAYNFTQGPLSAILPDRVPRAARGTFSALAGLGAMLGAIGGQIVGSIFAKNIPFGYMFFAGFAVVVITLFTVFNPDHSSKELKPESFSLTVFLKTFWVNPIAHPDFFWAFTGRLLLYTGYFAVTGYQLYILSDYIGLGDGAAAAIPLFGLASLAGIITATLIAGPLSDKLGRRKIFVFVSSILVGLALVIPMLMPTFTGWLLFTVISGLGFGAFQAVDQALMSEVLPSADSFAKDLGVVNIAATLPQTLAPGVASFVILTFGGYVALFPIGIVLSILGAFAVWFIKAVR</sequence>
<evidence type="ECO:0000256" key="5">
    <source>
        <dbReference type="SAM" id="Phobius"/>
    </source>
</evidence>
<evidence type="ECO:0000313" key="7">
    <source>
        <dbReference type="EMBL" id="MBP2414771.1"/>
    </source>
</evidence>
<feature type="transmembrane region" description="Helical" evidence="5">
    <location>
        <begin position="397"/>
        <end position="418"/>
    </location>
</feature>
<evidence type="ECO:0000256" key="1">
    <source>
        <dbReference type="ARBA" id="ARBA00004651"/>
    </source>
</evidence>
<dbReference type="InterPro" id="IPR036259">
    <property type="entry name" value="MFS_trans_sf"/>
</dbReference>
<dbReference type="PANTHER" id="PTHR23528:SF1">
    <property type="entry name" value="MAJOR FACILITATOR SUPERFAMILY (MFS) PROFILE DOMAIN-CONTAINING PROTEIN"/>
    <property type="match status" value="1"/>
</dbReference>
<feature type="transmembrane region" description="Helical" evidence="5">
    <location>
        <begin position="27"/>
        <end position="51"/>
    </location>
</feature>
<evidence type="ECO:0000256" key="2">
    <source>
        <dbReference type="ARBA" id="ARBA00022692"/>
    </source>
</evidence>
<feature type="transmembrane region" description="Helical" evidence="5">
    <location>
        <begin position="187"/>
        <end position="206"/>
    </location>
</feature>
<dbReference type="PROSITE" id="PS50850">
    <property type="entry name" value="MFS"/>
    <property type="match status" value="1"/>
</dbReference>
<dbReference type="PANTHER" id="PTHR23528">
    <property type="match status" value="1"/>
</dbReference>
<dbReference type="InterPro" id="IPR005829">
    <property type="entry name" value="Sugar_transporter_CS"/>
</dbReference>
<comment type="subcellular location">
    <subcellularLocation>
        <location evidence="1">Cell membrane</location>
        <topology evidence="1">Multi-pass membrane protein</topology>
    </subcellularLocation>
</comment>
<feature type="transmembrane region" description="Helical" evidence="5">
    <location>
        <begin position="125"/>
        <end position="147"/>
    </location>
</feature>
<organism evidence="7 8">
    <name type="scientific">Arthrobacter stackebrandtii</name>
    <dbReference type="NCBI Taxonomy" id="272161"/>
    <lineage>
        <taxon>Bacteria</taxon>
        <taxon>Bacillati</taxon>
        <taxon>Actinomycetota</taxon>
        <taxon>Actinomycetes</taxon>
        <taxon>Micrococcales</taxon>
        <taxon>Micrococcaceae</taxon>
        <taxon>Arthrobacter</taxon>
    </lineage>
</organism>
<keyword evidence="8" id="KW-1185">Reference proteome</keyword>
<feature type="transmembrane region" description="Helical" evidence="5">
    <location>
        <begin position="308"/>
        <end position="327"/>
    </location>
</feature>
<evidence type="ECO:0000313" key="8">
    <source>
        <dbReference type="Proteomes" id="UP000711614"/>
    </source>
</evidence>
<protein>
    <submittedName>
        <fullName evidence="7">MFS family permease</fullName>
    </submittedName>
</protein>
<feature type="transmembrane region" description="Helical" evidence="5">
    <location>
        <begin position="99"/>
        <end position="119"/>
    </location>
</feature>
<keyword evidence="3 5" id="KW-1133">Transmembrane helix</keyword>
<gene>
    <name evidence="7" type="ORF">JOF48_003570</name>
</gene>
<evidence type="ECO:0000259" key="6">
    <source>
        <dbReference type="PROSITE" id="PS50850"/>
    </source>
</evidence>
<name>A0ABS4Z1B1_9MICC</name>
<dbReference type="Pfam" id="PF07690">
    <property type="entry name" value="MFS_1"/>
    <property type="match status" value="1"/>
</dbReference>
<dbReference type="PROSITE" id="PS00216">
    <property type="entry name" value="SUGAR_TRANSPORT_1"/>
    <property type="match status" value="1"/>
</dbReference>
<dbReference type="Proteomes" id="UP000711614">
    <property type="component" value="Unassembled WGS sequence"/>
</dbReference>
<feature type="transmembrane region" description="Helical" evidence="5">
    <location>
        <begin position="276"/>
        <end position="296"/>
    </location>
</feature>
<accession>A0ABS4Z1B1</accession>
<feature type="transmembrane region" description="Helical" evidence="5">
    <location>
        <begin position="333"/>
        <end position="350"/>
    </location>
</feature>
<proteinExistence type="predicted"/>
<dbReference type="InterPro" id="IPR011701">
    <property type="entry name" value="MFS"/>
</dbReference>